<feature type="signal peptide" evidence="5">
    <location>
        <begin position="1"/>
        <end position="21"/>
    </location>
</feature>
<dbReference type="AlphaFoldDB" id="A0A1S3PL86"/>
<evidence type="ECO:0000259" key="6">
    <source>
        <dbReference type="PROSITE" id="PS51934"/>
    </source>
</evidence>
<evidence type="ECO:0000313" key="7">
    <source>
        <dbReference type="Proteomes" id="UP001652741"/>
    </source>
</evidence>
<accession>A0A1S3PL86</accession>
<feature type="domain" description="LRAT" evidence="6">
    <location>
        <begin position="61"/>
        <end position="175"/>
    </location>
</feature>
<keyword evidence="3" id="KW-0378">Hydrolase</keyword>
<dbReference type="InterPro" id="IPR051496">
    <property type="entry name" value="H-rev107_PLA/AT"/>
</dbReference>
<sequence length="227" mass="25757">MMMRMKLTFILAILLFQLTISVKGGGSKSRTAQHGVKQGSMSTTAQQGAKQFDFGDIIKFKRKIGPVSFNHYVIYVDDQDIEGKLPGQDIFHFSGEINNKQYADCVFGKLEEVTEDSTAEKQNYRDYEDEVMNYQDMVNKITTFHKNCQRQYRVVSANCEHLVTVIRYGSATCRQEDTNAFTKCLAKYLCNITSTLFPLKENKRGLDRRGLGLLRDEIHANQGAPAA</sequence>
<name>A0A1S3PL86_SALSA</name>
<dbReference type="PANTHER" id="PTHR13943">
    <property type="entry name" value="HRAS-LIKE SUPPRESSOR - RELATED"/>
    <property type="match status" value="1"/>
</dbReference>
<keyword evidence="2" id="KW-0808">Transferase</keyword>
<dbReference type="Pfam" id="PF04970">
    <property type="entry name" value="LRAT"/>
    <property type="match status" value="1"/>
</dbReference>
<reference evidence="8" key="1">
    <citation type="submission" date="2025-08" db="UniProtKB">
        <authorList>
            <consortium name="RefSeq"/>
        </authorList>
    </citation>
    <scope>IDENTIFICATION</scope>
</reference>
<dbReference type="GeneID" id="106586060"/>
<evidence type="ECO:0000256" key="3">
    <source>
        <dbReference type="ARBA" id="ARBA00022801"/>
    </source>
</evidence>
<dbReference type="GO" id="GO:0070292">
    <property type="term" value="P:N-acylphosphatidylethanolamine metabolic process"/>
    <property type="evidence" value="ECO:0007669"/>
    <property type="project" value="TreeGrafter"/>
</dbReference>
<gene>
    <name evidence="8" type="primary">LOC106586060</name>
</gene>
<protein>
    <recommendedName>
        <fullName evidence="6">LRAT domain-containing protein</fullName>
    </recommendedName>
</protein>
<evidence type="ECO:0000256" key="1">
    <source>
        <dbReference type="ARBA" id="ARBA00007824"/>
    </source>
</evidence>
<dbReference type="PANTHER" id="PTHR13943:SF77">
    <property type="entry name" value="LRAT DOMAIN-CONTAINING PROTEIN"/>
    <property type="match status" value="1"/>
</dbReference>
<feature type="chain" id="PRO_5046882664" description="LRAT domain-containing protein" evidence="5">
    <location>
        <begin position="22"/>
        <end position="227"/>
    </location>
</feature>
<dbReference type="GO" id="GO:0008970">
    <property type="term" value="F:phospholipase A1 activity"/>
    <property type="evidence" value="ECO:0007669"/>
    <property type="project" value="TreeGrafter"/>
</dbReference>
<comment type="similarity">
    <text evidence="1">Belongs to the H-rev107 family.</text>
</comment>
<dbReference type="GO" id="GO:0016410">
    <property type="term" value="F:N-acyltransferase activity"/>
    <property type="evidence" value="ECO:0007669"/>
    <property type="project" value="TreeGrafter"/>
</dbReference>
<proteinExistence type="inferred from homology"/>
<dbReference type="GO" id="GO:0005737">
    <property type="term" value="C:cytoplasm"/>
    <property type="evidence" value="ECO:0007669"/>
    <property type="project" value="TreeGrafter"/>
</dbReference>
<organism evidence="7 8">
    <name type="scientific">Salmo salar</name>
    <name type="common">Atlantic salmon</name>
    <dbReference type="NCBI Taxonomy" id="8030"/>
    <lineage>
        <taxon>Eukaryota</taxon>
        <taxon>Metazoa</taxon>
        <taxon>Chordata</taxon>
        <taxon>Craniata</taxon>
        <taxon>Vertebrata</taxon>
        <taxon>Euteleostomi</taxon>
        <taxon>Actinopterygii</taxon>
        <taxon>Neopterygii</taxon>
        <taxon>Teleostei</taxon>
        <taxon>Protacanthopterygii</taxon>
        <taxon>Salmoniformes</taxon>
        <taxon>Salmonidae</taxon>
        <taxon>Salmoninae</taxon>
        <taxon>Salmo</taxon>
    </lineage>
</organism>
<dbReference type="InterPro" id="IPR007053">
    <property type="entry name" value="LRAT_dom"/>
</dbReference>
<dbReference type="RefSeq" id="XP_014028361.2">
    <property type="nucleotide sequence ID" value="XM_014172886.2"/>
</dbReference>
<dbReference type="GO" id="GO:0004623">
    <property type="term" value="F:phospholipase A2 activity"/>
    <property type="evidence" value="ECO:0007669"/>
    <property type="project" value="TreeGrafter"/>
</dbReference>
<keyword evidence="4" id="KW-0443">Lipid metabolism</keyword>
<dbReference type="Proteomes" id="UP001652741">
    <property type="component" value="Chromosome ssa14"/>
</dbReference>
<evidence type="ECO:0000256" key="4">
    <source>
        <dbReference type="ARBA" id="ARBA00023098"/>
    </source>
</evidence>
<evidence type="ECO:0000256" key="5">
    <source>
        <dbReference type="SAM" id="SignalP"/>
    </source>
</evidence>
<dbReference type="Gene3D" id="3.90.1720.10">
    <property type="entry name" value="endopeptidase domain like (from Nostoc punctiforme)"/>
    <property type="match status" value="1"/>
</dbReference>
<evidence type="ECO:0000256" key="2">
    <source>
        <dbReference type="ARBA" id="ARBA00022679"/>
    </source>
</evidence>
<dbReference type="KEGG" id="sasa:106586060"/>
<dbReference type="PaxDb" id="8030-ENSSSAP00000050537"/>
<dbReference type="PROSITE" id="PS51934">
    <property type="entry name" value="LRAT"/>
    <property type="match status" value="1"/>
</dbReference>
<keyword evidence="5" id="KW-0732">Signal</keyword>
<evidence type="ECO:0000313" key="8">
    <source>
        <dbReference type="RefSeq" id="XP_014028361.2"/>
    </source>
</evidence>
<keyword evidence="7" id="KW-1185">Reference proteome</keyword>